<dbReference type="InterPro" id="IPR023210">
    <property type="entry name" value="NADP_OxRdtase_dom"/>
</dbReference>
<feature type="domain" description="NADP-dependent oxidoreductase" evidence="2">
    <location>
        <begin position="15"/>
        <end position="322"/>
    </location>
</feature>
<evidence type="ECO:0000259" key="2">
    <source>
        <dbReference type="Pfam" id="PF00248"/>
    </source>
</evidence>
<keyword evidence="1" id="KW-0560">Oxidoreductase</keyword>
<dbReference type="CDD" id="cd19087">
    <property type="entry name" value="AKR_AKR12A1_B1_C1"/>
    <property type="match status" value="1"/>
</dbReference>
<proteinExistence type="predicted"/>
<dbReference type="Proteomes" id="UP000199323">
    <property type="component" value="Unassembled WGS sequence"/>
</dbReference>
<dbReference type="Gene3D" id="3.20.20.100">
    <property type="entry name" value="NADP-dependent oxidoreductase domain"/>
    <property type="match status" value="1"/>
</dbReference>
<dbReference type="RefSeq" id="WP_093711855.1">
    <property type="nucleotide sequence ID" value="NZ_FONG01000002.1"/>
</dbReference>
<reference evidence="3 4" key="1">
    <citation type="submission" date="2016-10" db="EMBL/GenBank/DDBJ databases">
        <authorList>
            <person name="de Groot N.N."/>
        </authorList>
    </citation>
    <scope>NUCLEOTIDE SEQUENCE [LARGE SCALE GENOMIC DNA]</scope>
    <source>
        <strain evidence="3 4">CGMCC 4.3510</strain>
    </source>
</reference>
<dbReference type="AlphaFoldDB" id="A0A1I1YQD3"/>
<dbReference type="InterPro" id="IPR036812">
    <property type="entry name" value="NAD(P)_OxRdtase_dom_sf"/>
</dbReference>
<dbReference type="FunFam" id="3.20.20.100:FF:000004">
    <property type="entry name" value="Oxidoreductase, aldo/keto reductase"/>
    <property type="match status" value="1"/>
</dbReference>
<dbReference type="SUPFAM" id="SSF51430">
    <property type="entry name" value="NAD(P)-linked oxidoreductase"/>
    <property type="match status" value="1"/>
</dbReference>
<keyword evidence="4" id="KW-1185">Reference proteome</keyword>
<protein>
    <submittedName>
        <fullName evidence="3">Predicted oxidoreductase</fullName>
    </submittedName>
</protein>
<accession>A0A1I1YQD3</accession>
<dbReference type="STRING" id="380248.SAMN05216251_102131"/>
<dbReference type="Pfam" id="PF00248">
    <property type="entry name" value="Aldo_ket_red"/>
    <property type="match status" value="1"/>
</dbReference>
<dbReference type="OrthoDB" id="9768793at2"/>
<dbReference type="InterPro" id="IPR050523">
    <property type="entry name" value="AKR_Detox_Biosynth"/>
</dbReference>
<name>A0A1I1YQD3_9ACTN</name>
<dbReference type="GO" id="GO:0016491">
    <property type="term" value="F:oxidoreductase activity"/>
    <property type="evidence" value="ECO:0007669"/>
    <property type="project" value="UniProtKB-KW"/>
</dbReference>
<evidence type="ECO:0000313" key="3">
    <source>
        <dbReference type="EMBL" id="SFE21727.1"/>
    </source>
</evidence>
<dbReference type="PANTHER" id="PTHR43364">
    <property type="entry name" value="NADH-SPECIFIC METHYLGLYOXAL REDUCTASE-RELATED"/>
    <property type="match status" value="1"/>
</dbReference>
<dbReference type="EMBL" id="FONG01000002">
    <property type="protein sequence ID" value="SFE21727.1"/>
    <property type="molecule type" value="Genomic_DNA"/>
</dbReference>
<sequence>MEYTQLGRTGLKASRLVLGTMNFGAQTGEADSHAIMDAALDAGINFFDTANIYGEDDHKGLTEEIIGSWFAKGGDRRDKVVLATKLYGNMTQGNAWQESPWPNHQRLSALNIRREVEASLRRLGTDHIDVYQFHHIDRATPWDEIWQAVDVLVQQGKVLYAASSNFAGWHIAQANEAAARRGTLGLVSEQCLFNLFERRAEMDVLPAARAYGLGVVPWSPLHQGLLGGALRKERDGSGARTKAGRSARGLADPVVRAQVQSYEDLCDAHGLAPGEVALAWLLAQPGVTGPIIGPRTPEQLGSALRALDLGLSVDLLDSLDKIFPGPGPSPEAFAW</sequence>
<organism evidence="3 4">
    <name type="scientific">Actinacidiphila alni</name>
    <dbReference type="NCBI Taxonomy" id="380248"/>
    <lineage>
        <taxon>Bacteria</taxon>
        <taxon>Bacillati</taxon>
        <taxon>Actinomycetota</taxon>
        <taxon>Actinomycetes</taxon>
        <taxon>Kitasatosporales</taxon>
        <taxon>Streptomycetaceae</taxon>
        <taxon>Actinacidiphila</taxon>
    </lineage>
</organism>
<evidence type="ECO:0000313" key="4">
    <source>
        <dbReference type="Proteomes" id="UP000199323"/>
    </source>
</evidence>
<evidence type="ECO:0000256" key="1">
    <source>
        <dbReference type="ARBA" id="ARBA00023002"/>
    </source>
</evidence>
<dbReference type="PANTHER" id="PTHR43364:SF5">
    <property type="entry name" value="REDUCTASE"/>
    <property type="match status" value="1"/>
</dbReference>
<dbReference type="GO" id="GO:0005829">
    <property type="term" value="C:cytosol"/>
    <property type="evidence" value="ECO:0007669"/>
    <property type="project" value="UniProtKB-ARBA"/>
</dbReference>
<gene>
    <name evidence="3" type="ORF">SAMN05216251_102131</name>
</gene>